<dbReference type="Proteomes" id="UP001500908">
    <property type="component" value="Unassembled WGS sequence"/>
</dbReference>
<dbReference type="EMBL" id="BAABDD010000010">
    <property type="protein sequence ID" value="GAA3744726.1"/>
    <property type="molecule type" value="Genomic_DNA"/>
</dbReference>
<keyword evidence="2" id="KW-1185">Reference proteome</keyword>
<comment type="caution">
    <text evidence="1">The sequence shown here is derived from an EMBL/GenBank/DDBJ whole genome shotgun (WGS) entry which is preliminary data.</text>
</comment>
<reference evidence="2" key="1">
    <citation type="journal article" date="2019" name="Int. J. Syst. Evol. Microbiol.">
        <title>The Global Catalogue of Microorganisms (GCM) 10K type strain sequencing project: providing services to taxonomists for standard genome sequencing and annotation.</title>
        <authorList>
            <consortium name="The Broad Institute Genomics Platform"/>
            <consortium name="The Broad Institute Genome Sequencing Center for Infectious Disease"/>
            <person name="Wu L."/>
            <person name="Ma J."/>
        </authorList>
    </citation>
    <scope>NUCLEOTIDE SEQUENCE [LARGE SCALE GENOMIC DNA]</scope>
    <source>
        <strain evidence="2">JCM 17137</strain>
    </source>
</reference>
<gene>
    <name evidence="1" type="ORF">GCM10022402_25470</name>
</gene>
<sequence>MPTLRYDRHHARQRLRLLILDGTPGTTALLLLAAHRALPRPDHVLAADTGLYTAAAYHHLSRLERIAADAGIGFRRADATIVAEHTLGNDHPCPLPLFTRDPDGTPGRLPNQCARRQAAVLAAQVRSLTEASPDSPGTVVECFRAVSIEHARRASAGTHGLRVRYPLLDIGWTDADCRAYLHRHDLADTRRLACLACPQHSGARWRELRAYQPEAWEEALAIDAALRHRHPHAAPRPTPPGTTYYLHPARVPLAHADLDTEDTPEVEGCSLWTCRGTEASGQHGVGEL</sequence>
<evidence type="ECO:0000313" key="1">
    <source>
        <dbReference type="EMBL" id="GAA3744726.1"/>
    </source>
</evidence>
<evidence type="ECO:0008006" key="3">
    <source>
        <dbReference type="Google" id="ProtNLM"/>
    </source>
</evidence>
<protein>
    <recommendedName>
        <fullName evidence="3">3'-phosphoadenosine 5'-phosphosulfate sulfotransferase (PAPS reductase)/FAD synthetase</fullName>
    </recommendedName>
</protein>
<dbReference type="RefSeq" id="WP_344971262.1">
    <property type="nucleotide sequence ID" value="NZ_BAABDD010000010.1"/>
</dbReference>
<proteinExistence type="predicted"/>
<accession>A0ABP7FP25</accession>
<organism evidence="1 2">
    <name type="scientific">Salinactinospora qingdaonensis</name>
    <dbReference type="NCBI Taxonomy" id="702744"/>
    <lineage>
        <taxon>Bacteria</taxon>
        <taxon>Bacillati</taxon>
        <taxon>Actinomycetota</taxon>
        <taxon>Actinomycetes</taxon>
        <taxon>Streptosporangiales</taxon>
        <taxon>Nocardiopsidaceae</taxon>
        <taxon>Salinactinospora</taxon>
    </lineage>
</organism>
<name>A0ABP7FP25_9ACTN</name>
<evidence type="ECO:0000313" key="2">
    <source>
        <dbReference type="Proteomes" id="UP001500908"/>
    </source>
</evidence>